<dbReference type="AlphaFoldDB" id="A0A644W1T5"/>
<gene>
    <name evidence="1" type="ORF">SDC9_43888</name>
</gene>
<protein>
    <submittedName>
        <fullName evidence="1">Uncharacterized protein</fullName>
    </submittedName>
</protein>
<organism evidence="1">
    <name type="scientific">bioreactor metagenome</name>
    <dbReference type="NCBI Taxonomy" id="1076179"/>
    <lineage>
        <taxon>unclassified sequences</taxon>
        <taxon>metagenomes</taxon>
        <taxon>ecological metagenomes</taxon>
    </lineage>
</organism>
<name>A0A644W1T5_9ZZZZ</name>
<proteinExistence type="predicted"/>
<dbReference type="EMBL" id="VSSQ01000570">
    <property type="protein sequence ID" value="MPL97695.1"/>
    <property type="molecule type" value="Genomic_DNA"/>
</dbReference>
<accession>A0A644W1T5</accession>
<reference evidence="1" key="1">
    <citation type="submission" date="2019-08" db="EMBL/GenBank/DDBJ databases">
        <authorList>
            <person name="Kucharzyk K."/>
            <person name="Murdoch R.W."/>
            <person name="Higgins S."/>
            <person name="Loffler F."/>
        </authorList>
    </citation>
    <scope>NUCLEOTIDE SEQUENCE</scope>
</reference>
<comment type="caution">
    <text evidence="1">The sequence shown here is derived from an EMBL/GenBank/DDBJ whole genome shotgun (WGS) entry which is preliminary data.</text>
</comment>
<sequence>MSQELQVKNRELVVFLKKDDFFDNTLLEKEKK</sequence>
<evidence type="ECO:0000313" key="1">
    <source>
        <dbReference type="EMBL" id="MPL97695.1"/>
    </source>
</evidence>